<accession>A0AAV3YUU3</accession>
<organism evidence="2 3">
    <name type="scientific">Plakobranchus ocellatus</name>
    <dbReference type="NCBI Taxonomy" id="259542"/>
    <lineage>
        <taxon>Eukaryota</taxon>
        <taxon>Metazoa</taxon>
        <taxon>Spiralia</taxon>
        <taxon>Lophotrochozoa</taxon>
        <taxon>Mollusca</taxon>
        <taxon>Gastropoda</taxon>
        <taxon>Heterobranchia</taxon>
        <taxon>Euthyneura</taxon>
        <taxon>Panpulmonata</taxon>
        <taxon>Sacoglossa</taxon>
        <taxon>Placobranchoidea</taxon>
        <taxon>Plakobranchidae</taxon>
        <taxon>Plakobranchus</taxon>
    </lineage>
</organism>
<dbReference type="AlphaFoldDB" id="A0AAV3YUU3"/>
<evidence type="ECO:0000256" key="1">
    <source>
        <dbReference type="SAM" id="MobiDB-lite"/>
    </source>
</evidence>
<evidence type="ECO:0000313" key="3">
    <source>
        <dbReference type="Proteomes" id="UP000735302"/>
    </source>
</evidence>
<reference evidence="2 3" key="1">
    <citation type="journal article" date="2021" name="Elife">
        <title>Chloroplast acquisition without the gene transfer in kleptoplastic sea slugs, Plakobranchus ocellatus.</title>
        <authorList>
            <person name="Maeda T."/>
            <person name="Takahashi S."/>
            <person name="Yoshida T."/>
            <person name="Shimamura S."/>
            <person name="Takaki Y."/>
            <person name="Nagai Y."/>
            <person name="Toyoda A."/>
            <person name="Suzuki Y."/>
            <person name="Arimoto A."/>
            <person name="Ishii H."/>
            <person name="Satoh N."/>
            <person name="Nishiyama T."/>
            <person name="Hasebe M."/>
            <person name="Maruyama T."/>
            <person name="Minagawa J."/>
            <person name="Obokata J."/>
            <person name="Shigenobu S."/>
        </authorList>
    </citation>
    <scope>NUCLEOTIDE SEQUENCE [LARGE SCALE GENOMIC DNA]</scope>
</reference>
<dbReference type="Proteomes" id="UP000735302">
    <property type="component" value="Unassembled WGS sequence"/>
</dbReference>
<dbReference type="EMBL" id="BLXT01001596">
    <property type="protein sequence ID" value="GFN86701.1"/>
    <property type="molecule type" value="Genomic_DNA"/>
</dbReference>
<proteinExistence type="predicted"/>
<evidence type="ECO:0000313" key="2">
    <source>
        <dbReference type="EMBL" id="GFN86701.1"/>
    </source>
</evidence>
<name>A0AAV3YUU3_9GAST</name>
<feature type="region of interest" description="Disordered" evidence="1">
    <location>
        <begin position="48"/>
        <end position="68"/>
    </location>
</feature>
<comment type="caution">
    <text evidence="2">The sequence shown here is derived from an EMBL/GenBank/DDBJ whole genome shotgun (WGS) entry which is preliminary data.</text>
</comment>
<sequence length="96" mass="10675">MARVGIDNEGNGRRNCVFGAGKMNRGAGGTVARESALRFAGTLLSRVRAPSPAPWPDRERESPRSPRCGLAITKTSSTFLYKTMDLFWSPYRYSYQ</sequence>
<keyword evidence="3" id="KW-1185">Reference proteome</keyword>
<gene>
    <name evidence="2" type="ORF">PoB_001320700</name>
</gene>
<protein>
    <submittedName>
        <fullName evidence="2">Uncharacterized protein</fullName>
    </submittedName>
</protein>